<dbReference type="PANTHER" id="PTHR16301:SF4">
    <property type="entry name" value="IMPACT N-TERMINAL DOMAIN-CONTAINING PROTEIN"/>
    <property type="match status" value="1"/>
</dbReference>
<evidence type="ECO:0000256" key="1">
    <source>
        <dbReference type="ARBA" id="ARBA00007665"/>
    </source>
</evidence>
<dbReference type="GO" id="GO:0140469">
    <property type="term" value="P:GCN2-mediated signaling"/>
    <property type="evidence" value="ECO:0007669"/>
    <property type="project" value="TreeGrafter"/>
</dbReference>
<name>A0AAN6RSX8_9PEZI</name>
<protein>
    <recommendedName>
        <fullName evidence="3">Impact N-terminal domain-containing protein</fullName>
    </recommendedName>
</protein>
<evidence type="ECO:0000313" key="4">
    <source>
        <dbReference type="EMBL" id="KAK3901624.1"/>
    </source>
</evidence>
<feature type="compositionally biased region" description="Polar residues" evidence="2">
    <location>
        <begin position="261"/>
        <end position="271"/>
    </location>
</feature>
<dbReference type="GO" id="GO:0005737">
    <property type="term" value="C:cytoplasm"/>
    <property type="evidence" value="ECO:0007669"/>
    <property type="project" value="TreeGrafter"/>
</dbReference>
<proteinExistence type="inferred from homology"/>
<keyword evidence="5" id="KW-1185">Reference proteome</keyword>
<dbReference type="SUPFAM" id="SSF54211">
    <property type="entry name" value="Ribosomal protein S5 domain 2-like"/>
    <property type="match status" value="1"/>
</dbReference>
<dbReference type="Proteomes" id="UP001303889">
    <property type="component" value="Unassembled WGS sequence"/>
</dbReference>
<reference evidence="4" key="2">
    <citation type="submission" date="2023-05" db="EMBL/GenBank/DDBJ databases">
        <authorList>
            <consortium name="Lawrence Berkeley National Laboratory"/>
            <person name="Steindorff A."/>
            <person name="Hensen N."/>
            <person name="Bonometti L."/>
            <person name="Westerberg I."/>
            <person name="Brannstrom I.O."/>
            <person name="Guillou S."/>
            <person name="Cros-Aarteil S."/>
            <person name="Calhoun S."/>
            <person name="Haridas S."/>
            <person name="Kuo A."/>
            <person name="Mondo S."/>
            <person name="Pangilinan J."/>
            <person name="Riley R."/>
            <person name="Labutti K."/>
            <person name="Andreopoulos B."/>
            <person name="Lipzen A."/>
            <person name="Chen C."/>
            <person name="Yanf M."/>
            <person name="Daum C."/>
            <person name="Ng V."/>
            <person name="Clum A."/>
            <person name="Ohm R."/>
            <person name="Martin F."/>
            <person name="Silar P."/>
            <person name="Natvig D."/>
            <person name="Lalanne C."/>
            <person name="Gautier V."/>
            <person name="Ament-Velasquez S.L."/>
            <person name="Kruys A."/>
            <person name="Hutchinson M.I."/>
            <person name="Powell A.J."/>
            <person name="Barry K."/>
            <person name="Miller A.N."/>
            <person name="Grigoriev I.V."/>
            <person name="Debuchy R."/>
            <person name="Gladieux P."/>
            <person name="Thoren M.H."/>
            <person name="Johannesson H."/>
        </authorList>
    </citation>
    <scope>NUCLEOTIDE SEQUENCE</scope>
    <source>
        <strain evidence="4">CBS 103.79</strain>
    </source>
</reference>
<feature type="region of interest" description="Disordered" evidence="2">
    <location>
        <begin position="177"/>
        <end position="199"/>
    </location>
</feature>
<organism evidence="4 5">
    <name type="scientific">Staphylotrichum tortipilum</name>
    <dbReference type="NCBI Taxonomy" id="2831512"/>
    <lineage>
        <taxon>Eukaryota</taxon>
        <taxon>Fungi</taxon>
        <taxon>Dikarya</taxon>
        <taxon>Ascomycota</taxon>
        <taxon>Pezizomycotina</taxon>
        <taxon>Sordariomycetes</taxon>
        <taxon>Sordariomycetidae</taxon>
        <taxon>Sordariales</taxon>
        <taxon>Chaetomiaceae</taxon>
        <taxon>Staphylotrichum</taxon>
    </lineage>
</organism>
<accession>A0AAN6RSX8</accession>
<gene>
    <name evidence="4" type="ORF">C8A05DRAFT_44763</name>
</gene>
<feature type="compositionally biased region" description="Low complexity" evidence="2">
    <location>
        <begin position="231"/>
        <end position="260"/>
    </location>
</feature>
<sequence length="546" mass="58878">MATQQDLQELLRLLTVGRKVPMMQAMAQIKLLQAADLRSIKQIADAPLATVQEALKDDKGARALQNACKASIKRDQSTLGKREAPDTATPSQPKRTKADLFMAGPVQMTPQELERSLELPLCMDEERISEAVIETNRAPLVLAFAVELLRYTMPEQPLSSRLSLAQAVVSANSRSKAVSLGLDKGPSADEEGWGEGQPRVRVMGREIAVLKRGGYEWKGDEKVGDKEESGAAEGSSSAAPAKPSIPTPTSTSSTATLQASQRSKPTWTTSRPITLKDSTFIARATTLTSPSQRAPLITALLASTPQLKTATHNAWAFRLRPPTDSTSTYMREESFDDGETGAGALLLRVLRESGSADVLVVLSRWFGGTMLGPDRWRLMRNCVSAALGERLRKTGAEVALGGEALWGLDLEAERAGKGRGGGGKGTGVVGMQIHRPEGARGYLMRSFGRAEGEGGTGTGKSPKKARTLKAVEAEKEENLGMLLGALRIVLDSWADYLDAAELDRRAWGWYVSVRPDVQGGQAGWGAKGRVRLADVLKLRRLRQEGD</sequence>
<dbReference type="PANTHER" id="PTHR16301">
    <property type="entry name" value="IMPACT-RELATED"/>
    <property type="match status" value="1"/>
</dbReference>
<dbReference type="Gene3D" id="3.30.230.30">
    <property type="entry name" value="Impact, N-terminal domain"/>
    <property type="match status" value="1"/>
</dbReference>
<dbReference type="InterPro" id="IPR023582">
    <property type="entry name" value="Impact"/>
</dbReference>
<dbReference type="InterPro" id="IPR036956">
    <property type="entry name" value="Impact_N_sf"/>
</dbReference>
<reference evidence="4" key="1">
    <citation type="journal article" date="2023" name="Mol. Phylogenet. Evol.">
        <title>Genome-scale phylogeny and comparative genomics of the fungal order Sordariales.</title>
        <authorList>
            <person name="Hensen N."/>
            <person name="Bonometti L."/>
            <person name="Westerberg I."/>
            <person name="Brannstrom I.O."/>
            <person name="Guillou S."/>
            <person name="Cros-Aarteil S."/>
            <person name="Calhoun S."/>
            <person name="Haridas S."/>
            <person name="Kuo A."/>
            <person name="Mondo S."/>
            <person name="Pangilinan J."/>
            <person name="Riley R."/>
            <person name="LaButti K."/>
            <person name="Andreopoulos B."/>
            <person name="Lipzen A."/>
            <person name="Chen C."/>
            <person name="Yan M."/>
            <person name="Daum C."/>
            <person name="Ng V."/>
            <person name="Clum A."/>
            <person name="Steindorff A."/>
            <person name="Ohm R.A."/>
            <person name="Martin F."/>
            <person name="Silar P."/>
            <person name="Natvig D.O."/>
            <person name="Lalanne C."/>
            <person name="Gautier V."/>
            <person name="Ament-Velasquez S.L."/>
            <person name="Kruys A."/>
            <person name="Hutchinson M.I."/>
            <person name="Powell A.J."/>
            <person name="Barry K."/>
            <person name="Miller A.N."/>
            <person name="Grigoriev I.V."/>
            <person name="Debuchy R."/>
            <person name="Gladieux P."/>
            <person name="Hiltunen Thoren M."/>
            <person name="Johannesson H."/>
        </authorList>
    </citation>
    <scope>NUCLEOTIDE SEQUENCE</scope>
    <source>
        <strain evidence="4">CBS 103.79</strain>
    </source>
</reference>
<feature type="region of interest" description="Disordered" evidence="2">
    <location>
        <begin position="74"/>
        <end position="95"/>
    </location>
</feature>
<dbReference type="InterPro" id="IPR001498">
    <property type="entry name" value="Impact_N"/>
</dbReference>
<dbReference type="InterPro" id="IPR020568">
    <property type="entry name" value="Ribosomal_Su5_D2-typ_SF"/>
</dbReference>
<dbReference type="Pfam" id="PF01205">
    <property type="entry name" value="Impact_N"/>
    <property type="match status" value="1"/>
</dbReference>
<comment type="caution">
    <text evidence="4">The sequence shown here is derived from an EMBL/GenBank/DDBJ whole genome shotgun (WGS) entry which is preliminary data.</text>
</comment>
<evidence type="ECO:0000259" key="3">
    <source>
        <dbReference type="Pfam" id="PF01205"/>
    </source>
</evidence>
<evidence type="ECO:0000256" key="2">
    <source>
        <dbReference type="SAM" id="MobiDB-lite"/>
    </source>
</evidence>
<dbReference type="GO" id="GO:0006446">
    <property type="term" value="P:regulation of translational initiation"/>
    <property type="evidence" value="ECO:0007669"/>
    <property type="project" value="TreeGrafter"/>
</dbReference>
<feature type="region of interest" description="Disordered" evidence="2">
    <location>
        <begin position="219"/>
        <end position="271"/>
    </location>
</feature>
<dbReference type="AlphaFoldDB" id="A0AAN6RSX8"/>
<feature type="domain" description="Impact N-terminal" evidence="3">
    <location>
        <begin position="276"/>
        <end position="387"/>
    </location>
</feature>
<evidence type="ECO:0000313" key="5">
    <source>
        <dbReference type="Proteomes" id="UP001303889"/>
    </source>
</evidence>
<dbReference type="EMBL" id="MU855566">
    <property type="protein sequence ID" value="KAK3901624.1"/>
    <property type="molecule type" value="Genomic_DNA"/>
</dbReference>
<comment type="similarity">
    <text evidence="1">Belongs to the IMPACT family.</text>
</comment>
<feature type="compositionally biased region" description="Basic and acidic residues" evidence="2">
    <location>
        <begin position="74"/>
        <end position="85"/>
    </location>
</feature>
<feature type="compositionally biased region" description="Basic and acidic residues" evidence="2">
    <location>
        <begin position="219"/>
        <end position="229"/>
    </location>
</feature>